<evidence type="ECO:0000256" key="3">
    <source>
        <dbReference type="ARBA" id="ARBA00022692"/>
    </source>
</evidence>
<evidence type="ECO:0000256" key="1">
    <source>
        <dbReference type="ARBA" id="ARBA00022475"/>
    </source>
</evidence>
<dbReference type="AlphaFoldDB" id="A0A382VN41"/>
<dbReference type="GO" id="GO:0042158">
    <property type="term" value="P:lipoprotein biosynthetic process"/>
    <property type="evidence" value="ECO:0007669"/>
    <property type="project" value="InterPro"/>
</dbReference>
<reference evidence="7" key="1">
    <citation type="submission" date="2018-05" db="EMBL/GenBank/DDBJ databases">
        <authorList>
            <person name="Lanie J.A."/>
            <person name="Ng W.-L."/>
            <person name="Kazmierczak K.M."/>
            <person name="Andrzejewski T.M."/>
            <person name="Davidsen T.M."/>
            <person name="Wayne K.J."/>
            <person name="Tettelin H."/>
            <person name="Glass J.I."/>
            <person name="Rusch D."/>
            <person name="Podicherti R."/>
            <person name="Tsui H.-C.T."/>
            <person name="Winkler M.E."/>
        </authorList>
    </citation>
    <scope>NUCLEOTIDE SEQUENCE</scope>
</reference>
<dbReference type="EMBL" id="UINC01153322">
    <property type="protein sequence ID" value="SVD47979.1"/>
    <property type="molecule type" value="Genomic_DNA"/>
</dbReference>
<name>A0A382VN41_9ZZZZ</name>
<protein>
    <recommendedName>
        <fullName evidence="8">Prolipoprotein diacylglyceryl transferase</fullName>
    </recommendedName>
</protein>
<proteinExistence type="predicted"/>
<evidence type="ECO:0000256" key="5">
    <source>
        <dbReference type="ARBA" id="ARBA00023136"/>
    </source>
</evidence>
<organism evidence="7">
    <name type="scientific">marine metagenome</name>
    <dbReference type="NCBI Taxonomy" id="408172"/>
    <lineage>
        <taxon>unclassified sequences</taxon>
        <taxon>metagenomes</taxon>
        <taxon>ecological metagenomes</taxon>
    </lineage>
</organism>
<sequence length="125" mass="13402">AWGRLGCFLGGCCYGQPTDSILGVQFPADSLACAVHGQVPVHPTQLYELLFLVGLGAALYFVIPATHRLSVYLLAYGLGRFTIEYLRGDDRGSLSLIPSLSPSQHLCLLFIAAGAVLVLQQKRPA</sequence>
<evidence type="ECO:0008006" key="8">
    <source>
        <dbReference type="Google" id="ProtNLM"/>
    </source>
</evidence>
<feature type="transmembrane region" description="Helical" evidence="6">
    <location>
        <begin position="102"/>
        <end position="119"/>
    </location>
</feature>
<keyword evidence="2" id="KW-0808">Transferase</keyword>
<keyword evidence="4 6" id="KW-1133">Transmembrane helix</keyword>
<feature type="non-terminal residue" evidence="7">
    <location>
        <position position="1"/>
    </location>
</feature>
<keyword evidence="1" id="KW-1003">Cell membrane</keyword>
<gene>
    <name evidence="7" type="ORF">METZ01_LOCUS400833</name>
</gene>
<keyword evidence="3 6" id="KW-0812">Transmembrane</keyword>
<dbReference type="Pfam" id="PF01790">
    <property type="entry name" value="LGT"/>
    <property type="match status" value="1"/>
</dbReference>
<dbReference type="GO" id="GO:0005886">
    <property type="term" value="C:plasma membrane"/>
    <property type="evidence" value="ECO:0007669"/>
    <property type="project" value="InterPro"/>
</dbReference>
<dbReference type="PANTHER" id="PTHR30589">
    <property type="entry name" value="PROLIPOPROTEIN DIACYLGLYCERYL TRANSFERASE"/>
    <property type="match status" value="1"/>
</dbReference>
<dbReference type="GO" id="GO:0008961">
    <property type="term" value="F:phosphatidylglycerol-prolipoprotein diacylglyceryl transferase activity"/>
    <property type="evidence" value="ECO:0007669"/>
    <property type="project" value="InterPro"/>
</dbReference>
<feature type="transmembrane region" description="Helical" evidence="6">
    <location>
        <begin position="46"/>
        <end position="63"/>
    </location>
</feature>
<keyword evidence="5 6" id="KW-0472">Membrane</keyword>
<dbReference type="PANTHER" id="PTHR30589:SF0">
    <property type="entry name" value="PHOSPHATIDYLGLYCEROL--PROLIPOPROTEIN DIACYLGLYCERYL TRANSFERASE"/>
    <property type="match status" value="1"/>
</dbReference>
<evidence type="ECO:0000313" key="7">
    <source>
        <dbReference type="EMBL" id="SVD47979.1"/>
    </source>
</evidence>
<evidence type="ECO:0000256" key="2">
    <source>
        <dbReference type="ARBA" id="ARBA00022679"/>
    </source>
</evidence>
<accession>A0A382VN41</accession>
<evidence type="ECO:0000256" key="4">
    <source>
        <dbReference type="ARBA" id="ARBA00022989"/>
    </source>
</evidence>
<dbReference type="InterPro" id="IPR001640">
    <property type="entry name" value="Lgt"/>
</dbReference>
<evidence type="ECO:0000256" key="6">
    <source>
        <dbReference type="SAM" id="Phobius"/>
    </source>
</evidence>